<protein>
    <recommendedName>
        <fullName evidence="4">40S ribosomal protein S26</fullName>
    </recommendedName>
</protein>
<dbReference type="AlphaFoldDB" id="A0A1B0ARH0"/>
<dbReference type="PANTHER" id="PTHR12538">
    <property type="entry name" value="40S RIBOSOMAL PROTEIN S26"/>
    <property type="match status" value="1"/>
</dbReference>
<evidence type="ECO:0000256" key="3">
    <source>
        <dbReference type="ARBA" id="ARBA00023274"/>
    </source>
</evidence>
<dbReference type="InterPro" id="IPR000892">
    <property type="entry name" value="Ribosomal_eS26"/>
</dbReference>
<dbReference type="VEuPathDB" id="VectorBase:GPPI005879"/>
<evidence type="ECO:0000313" key="5">
    <source>
        <dbReference type="EnsemblMetazoa" id="GPPI005879-PA"/>
    </source>
</evidence>
<dbReference type="PANTHER" id="PTHR12538:SF0">
    <property type="entry name" value="40S RIBOSOMAL PROTEIN S26"/>
    <property type="match status" value="1"/>
</dbReference>
<proteinExistence type="inferred from homology"/>
<dbReference type="STRING" id="67801.A0A1B0ARH0"/>
<keyword evidence="6" id="KW-1185">Reference proteome</keyword>
<dbReference type="Pfam" id="PF01283">
    <property type="entry name" value="Ribosomal_S26e"/>
    <property type="match status" value="1"/>
</dbReference>
<dbReference type="Gene3D" id="3.30.1740.20">
    <property type="entry name" value="Ribosomal protein S26e"/>
    <property type="match status" value="1"/>
</dbReference>
<dbReference type="GO" id="GO:0022627">
    <property type="term" value="C:cytosolic small ribosomal subunit"/>
    <property type="evidence" value="ECO:0007669"/>
    <property type="project" value="TreeGrafter"/>
</dbReference>
<dbReference type="InterPro" id="IPR038551">
    <property type="entry name" value="Ribosomal_eS26_sf"/>
</dbReference>
<evidence type="ECO:0000256" key="2">
    <source>
        <dbReference type="ARBA" id="ARBA00022980"/>
    </source>
</evidence>
<reference evidence="5" key="2">
    <citation type="submission" date="2020-05" db="UniProtKB">
        <authorList>
            <consortium name="EnsemblMetazoa"/>
        </authorList>
    </citation>
    <scope>IDENTIFICATION</scope>
    <source>
        <strain evidence="5">IAEA</strain>
    </source>
</reference>
<keyword evidence="2 4" id="KW-0689">Ribosomal protein</keyword>
<comment type="similarity">
    <text evidence="1 4">Belongs to the eukaryotic ribosomal protein eS26 family.</text>
</comment>
<organism evidence="5 6">
    <name type="scientific">Glossina palpalis gambiensis</name>
    <dbReference type="NCBI Taxonomy" id="67801"/>
    <lineage>
        <taxon>Eukaryota</taxon>
        <taxon>Metazoa</taxon>
        <taxon>Ecdysozoa</taxon>
        <taxon>Arthropoda</taxon>
        <taxon>Hexapoda</taxon>
        <taxon>Insecta</taxon>
        <taxon>Pterygota</taxon>
        <taxon>Neoptera</taxon>
        <taxon>Endopterygota</taxon>
        <taxon>Diptera</taxon>
        <taxon>Brachycera</taxon>
        <taxon>Muscomorpha</taxon>
        <taxon>Hippoboscoidea</taxon>
        <taxon>Glossinidae</taxon>
        <taxon>Glossina</taxon>
    </lineage>
</organism>
<evidence type="ECO:0000256" key="4">
    <source>
        <dbReference type="RuleBase" id="RU363128"/>
    </source>
</evidence>
<reference evidence="6" key="1">
    <citation type="submission" date="2015-01" db="EMBL/GenBank/DDBJ databases">
        <authorList>
            <person name="Aksoy S."/>
            <person name="Warren W."/>
            <person name="Wilson R.K."/>
        </authorList>
    </citation>
    <scope>NUCLEOTIDE SEQUENCE [LARGE SCALE GENOMIC DNA]</scope>
    <source>
        <strain evidence="6">IAEA</strain>
    </source>
</reference>
<keyword evidence="3 4" id="KW-0687">Ribonucleoprotein</keyword>
<dbReference type="GO" id="GO:0003729">
    <property type="term" value="F:mRNA binding"/>
    <property type="evidence" value="ECO:0007669"/>
    <property type="project" value="TreeGrafter"/>
</dbReference>
<evidence type="ECO:0000313" key="6">
    <source>
        <dbReference type="Proteomes" id="UP000092460"/>
    </source>
</evidence>
<accession>A0A1B0ARH0</accession>
<dbReference type="EMBL" id="JXJN01002426">
    <property type="status" value="NOT_ANNOTATED_CDS"/>
    <property type="molecule type" value="Genomic_DNA"/>
</dbReference>
<sequence>MTKERRNASHCKHNRGHEKTVCCTNGARCVPNDKTIKKFVIRNIVEELPQYEIFRKLPFQIVIYCRSFMLTVPFEVNGFATFAVALIGLKYQLNLETVDFRKQQSQASKQSLRLTNILYNAKQQQQQQ</sequence>
<dbReference type="GO" id="GO:0003735">
    <property type="term" value="F:structural constituent of ribosome"/>
    <property type="evidence" value="ECO:0007669"/>
    <property type="project" value="InterPro"/>
</dbReference>
<name>A0A1B0ARH0_9MUSC</name>
<evidence type="ECO:0000256" key="1">
    <source>
        <dbReference type="ARBA" id="ARBA00008596"/>
    </source>
</evidence>
<dbReference type="EnsemblMetazoa" id="GPPI005879-RA">
    <property type="protein sequence ID" value="GPPI005879-PA"/>
    <property type="gene ID" value="GPPI005879"/>
</dbReference>
<dbReference type="Proteomes" id="UP000092460">
    <property type="component" value="Unassembled WGS sequence"/>
</dbReference>
<dbReference type="GO" id="GO:0006412">
    <property type="term" value="P:translation"/>
    <property type="evidence" value="ECO:0007669"/>
    <property type="project" value="InterPro"/>
</dbReference>